<dbReference type="EMBL" id="JH767137">
    <property type="protein sequence ID" value="EQC40031.1"/>
    <property type="molecule type" value="Genomic_DNA"/>
</dbReference>
<evidence type="ECO:0000259" key="2">
    <source>
        <dbReference type="Pfam" id="PF03435"/>
    </source>
</evidence>
<dbReference type="InterPro" id="IPR005097">
    <property type="entry name" value="Sacchrp_dh_NADP-bd"/>
</dbReference>
<sequence>MAVVCFGSGRVAFPFVEKITRSAGTQLVLVSDDARQLAQLRDKAAAMGRFNLQTHELSITDATSAVAAVVACLEQFQATCVAALVPEDAQFAIARACIATKTPLVTASYASPRLRALEPAAIGAGIAILCECGLDPGLDHMSAKQMIARVHAAGGRVHAFSSTCGGLPAPEAANNPIGYKFTWSPLGTMRAMQRPAKYKVDGRVVDVPGHTLLEHASPSRAFPALALEQLPNGNALPYAELYGIPDTASISRGTYRYAGFSAILAECIALGLLDDSTPTGDATSWSALVAARRQALPSLHLSDPTLHFLQWLDESGVLAPASTALEAFTRRLEARLTLQPHERDLVIMRHVLVVEQADGSFVEHTGTLLGYGDADSTFMARSVGLTTAIGVELMLQGRVTNKGFVQPVASDIYEPALQALADEGISLAEATRVLAKL</sequence>
<accession>T0QZB2</accession>
<feature type="domain" description="Saccharopine dehydrogenase-like C-terminal" evidence="3">
    <location>
        <begin position="133"/>
        <end position="425"/>
    </location>
</feature>
<evidence type="ECO:0000313" key="5">
    <source>
        <dbReference type="Proteomes" id="UP000030762"/>
    </source>
</evidence>
<dbReference type="VEuPathDB" id="FungiDB:SDRG_02688"/>
<dbReference type="GO" id="GO:0019878">
    <property type="term" value="P:lysine biosynthetic process via aminoadipic acid"/>
    <property type="evidence" value="ECO:0007669"/>
    <property type="project" value="TreeGrafter"/>
</dbReference>
<dbReference type="InterPro" id="IPR051168">
    <property type="entry name" value="AASS"/>
</dbReference>
<dbReference type="PANTHER" id="PTHR11133">
    <property type="entry name" value="SACCHAROPINE DEHYDROGENASE"/>
    <property type="match status" value="1"/>
</dbReference>
<dbReference type="SUPFAM" id="SSF55347">
    <property type="entry name" value="Glyceraldehyde-3-phosphate dehydrogenase-like, C-terminal domain"/>
    <property type="match status" value="1"/>
</dbReference>
<dbReference type="OMA" id="YISPALW"/>
<organism evidence="4 5">
    <name type="scientific">Saprolegnia diclina (strain VS20)</name>
    <dbReference type="NCBI Taxonomy" id="1156394"/>
    <lineage>
        <taxon>Eukaryota</taxon>
        <taxon>Sar</taxon>
        <taxon>Stramenopiles</taxon>
        <taxon>Oomycota</taxon>
        <taxon>Saprolegniomycetes</taxon>
        <taxon>Saprolegniales</taxon>
        <taxon>Saprolegniaceae</taxon>
        <taxon>Saprolegnia</taxon>
    </lineage>
</organism>
<dbReference type="InterPro" id="IPR032095">
    <property type="entry name" value="Sacchrp_dh-like_C"/>
</dbReference>
<dbReference type="GO" id="GO:0005737">
    <property type="term" value="C:cytoplasm"/>
    <property type="evidence" value="ECO:0007669"/>
    <property type="project" value="TreeGrafter"/>
</dbReference>
<proteinExistence type="predicted"/>
<dbReference type="GeneID" id="19943415"/>
<reference evidence="4 5" key="1">
    <citation type="submission" date="2012-04" db="EMBL/GenBank/DDBJ databases">
        <title>The Genome Sequence of Saprolegnia declina VS20.</title>
        <authorList>
            <consortium name="The Broad Institute Genome Sequencing Platform"/>
            <person name="Russ C."/>
            <person name="Nusbaum C."/>
            <person name="Tyler B."/>
            <person name="van West P."/>
            <person name="Dieguez-Uribeondo J."/>
            <person name="de Bruijn I."/>
            <person name="Tripathy S."/>
            <person name="Jiang R."/>
            <person name="Young S.K."/>
            <person name="Zeng Q."/>
            <person name="Gargeya S."/>
            <person name="Fitzgerald M."/>
            <person name="Haas B."/>
            <person name="Abouelleil A."/>
            <person name="Alvarado L."/>
            <person name="Arachchi H.M."/>
            <person name="Berlin A."/>
            <person name="Chapman S.B."/>
            <person name="Goldberg J."/>
            <person name="Griggs A."/>
            <person name="Gujja S."/>
            <person name="Hansen M."/>
            <person name="Howarth C."/>
            <person name="Imamovic A."/>
            <person name="Larimer J."/>
            <person name="McCowen C."/>
            <person name="Montmayeur A."/>
            <person name="Murphy C."/>
            <person name="Neiman D."/>
            <person name="Pearson M."/>
            <person name="Priest M."/>
            <person name="Roberts A."/>
            <person name="Saif S."/>
            <person name="Shea T."/>
            <person name="Sisk P."/>
            <person name="Sykes S."/>
            <person name="Wortman J."/>
            <person name="Nusbaum C."/>
            <person name="Birren B."/>
        </authorList>
    </citation>
    <scope>NUCLEOTIDE SEQUENCE [LARGE SCALE GENOMIC DNA]</scope>
    <source>
        <strain evidence="4 5">VS20</strain>
    </source>
</reference>
<dbReference type="Gene3D" id="1.10.1870.10">
    <property type="entry name" value="Domain 3, Saccharopine reductase"/>
    <property type="match status" value="1"/>
</dbReference>
<protein>
    <submittedName>
        <fullName evidence="4">Saccharopine dehydrogenase</fullName>
    </submittedName>
</protein>
<dbReference type="Gene3D" id="3.30.360.10">
    <property type="entry name" value="Dihydrodipicolinate Reductase, domain 2"/>
    <property type="match status" value="1"/>
</dbReference>
<keyword evidence="1" id="KW-0560">Oxidoreductase</keyword>
<dbReference type="OrthoDB" id="10059875at2759"/>
<name>T0QZB2_SAPDV</name>
<dbReference type="Proteomes" id="UP000030762">
    <property type="component" value="Unassembled WGS sequence"/>
</dbReference>
<dbReference type="SUPFAM" id="SSF51735">
    <property type="entry name" value="NAD(P)-binding Rossmann-fold domains"/>
    <property type="match status" value="1"/>
</dbReference>
<dbReference type="eggNOG" id="KOG0172">
    <property type="taxonomic scope" value="Eukaryota"/>
</dbReference>
<evidence type="ECO:0000313" key="4">
    <source>
        <dbReference type="EMBL" id="EQC40031.1"/>
    </source>
</evidence>
<dbReference type="STRING" id="1156394.T0QZB2"/>
<dbReference type="PANTHER" id="PTHR11133:SF22">
    <property type="entry name" value="ALPHA-AMINOADIPIC SEMIALDEHYDE SYNTHASE, MITOCHONDRIAL"/>
    <property type="match status" value="1"/>
</dbReference>
<dbReference type="Pfam" id="PF03435">
    <property type="entry name" value="Sacchrp_dh_NADP"/>
    <property type="match status" value="1"/>
</dbReference>
<gene>
    <name evidence="4" type="ORF">SDRG_02688</name>
</gene>
<feature type="domain" description="Saccharopine dehydrogenase NADP binding" evidence="2">
    <location>
        <begin position="3"/>
        <end position="128"/>
    </location>
</feature>
<dbReference type="Gene3D" id="3.40.50.720">
    <property type="entry name" value="NAD(P)-binding Rossmann-like Domain"/>
    <property type="match status" value="1"/>
</dbReference>
<dbReference type="RefSeq" id="XP_008606505.1">
    <property type="nucleotide sequence ID" value="XM_008608283.1"/>
</dbReference>
<evidence type="ECO:0000256" key="1">
    <source>
        <dbReference type="ARBA" id="ARBA00023002"/>
    </source>
</evidence>
<dbReference type="Pfam" id="PF16653">
    <property type="entry name" value="Sacchrp_dh_C"/>
    <property type="match status" value="1"/>
</dbReference>
<keyword evidence="5" id="KW-1185">Reference proteome</keyword>
<evidence type="ECO:0000259" key="3">
    <source>
        <dbReference type="Pfam" id="PF16653"/>
    </source>
</evidence>
<dbReference type="AlphaFoldDB" id="T0QZB2"/>
<dbReference type="InParanoid" id="T0QZB2"/>
<dbReference type="InterPro" id="IPR036291">
    <property type="entry name" value="NAD(P)-bd_dom_sf"/>
</dbReference>
<dbReference type="GO" id="GO:0004753">
    <property type="term" value="F:saccharopine dehydrogenase activity"/>
    <property type="evidence" value="ECO:0007669"/>
    <property type="project" value="TreeGrafter"/>
</dbReference>